<accession>A0A0A2UVR8</accession>
<dbReference type="Proteomes" id="UP000030153">
    <property type="component" value="Unassembled WGS sequence"/>
</dbReference>
<organism evidence="2 3">
    <name type="scientific">Pontibacillus chungwhensis BH030062</name>
    <dbReference type="NCBI Taxonomy" id="1385513"/>
    <lineage>
        <taxon>Bacteria</taxon>
        <taxon>Bacillati</taxon>
        <taxon>Bacillota</taxon>
        <taxon>Bacilli</taxon>
        <taxon>Bacillales</taxon>
        <taxon>Bacillaceae</taxon>
        <taxon>Pontibacillus</taxon>
    </lineage>
</organism>
<comment type="caution">
    <text evidence="2">The sequence shown here is derived from an EMBL/GenBank/DDBJ whole genome shotgun (WGS) entry which is preliminary data.</text>
</comment>
<dbReference type="AlphaFoldDB" id="A0A0A2UVR8"/>
<reference evidence="2 3" key="1">
    <citation type="submission" date="2013-08" db="EMBL/GenBank/DDBJ databases">
        <title>Genome of Pontibacillus chungwhensis.</title>
        <authorList>
            <person name="Wang Q."/>
            <person name="Wang G."/>
        </authorList>
    </citation>
    <scope>NUCLEOTIDE SEQUENCE [LARGE SCALE GENOMIC DNA]</scope>
    <source>
        <strain evidence="2 3">BH030062</strain>
    </source>
</reference>
<dbReference type="eggNOG" id="ENOG5033BDD">
    <property type="taxonomic scope" value="Bacteria"/>
</dbReference>
<proteinExistence type="predicted"/>
<dbReference type="OrthoDB" id="2354159at2"/>
<name>A0A0A2UVR8_9BACI</name>
<evidence type="ECO:0000313" key="3">
    <source>
        <dbReference type="Proteomes" id="UP000030153"/>
    </source>
</evidence>
<dbReference type="InterPro" id="IPR009875">
    <property type="entry name" value="PilZ_domain"/>
</dbReference>
<sequence length="113" mass="13253">MYFKRNEPFRYTFGTPVMGQLKNPTNEEEVEMKIWDISQHGIRIEPLESLDLKTEETVHIFFTLLDQEFSAPGTIRWNKSIAGVPQAGIDLDTDRTWRNNLVQTLKQYAKKHI</sequence>
<feature type="domain" description="PilZ" evidence="1">
    <location>
        <begin position="9"/>
        <end position="82"/>
    </location>
</feature>
<dbReference type="Gene3D" id="2.40.10.220">
    <property type="entry name" value="predicted glycosyltransferase like domains"/>
    <property type="match status" value="1"/>
</dbReference>
<dbReference type="Pfam" id="PF07238">
    <property type="entry name" value="PilZ"/>
    <property type="match status" value="1"/>
</dbReference>
<protein>
    <recommendedName>
        <fullName evidence="1">PilZ domain-containing protein</fullName>
    </recommendedName>
</protein>
<dbReference type="GO" id="GO:0035438">
    <property type="term" value="F:cyclic-di-GMP binding"/>
    <property type="evidence" value="ECO:0007669"/>
    <property type="project" value="InterPro"/>
</dbReference>
<dbReference type="SUPFAM" id="SSF141371">
    <property type="entry name" value="PilZ domain-like"/>
    <property type="match status" value="1"/>
</dbReference>
<dbReference type="EMBL" id="AVBG01000003">
    <property type="protein sequence ID" value="KGP92347.1"/>
    <property type="molecule type" value="Genomic_DNA"/>
</dbReference>
<keyword evidence="3" id="KW-1185">Reference proteome</keyword>
<gene>
    <name evidence="2" type="ORF">N780_00500</name>
</gene>
<evidence type="ECO:0000313" key="2">
    <source>
        <dbReference type="EMBL" id="KGP92347.1"/>
    </source>
</evidence>
<dbReference type="RefSeq" id="WP_036781027.1">
    <property type="nucleotide sequence ID" value="NZ_AVBG01000003.1"/>
</dbReference>
<evidence type="ECO:0000259" key="1">
    <source>
        <dbReference type="Pfam" id="PF07238"/>
    </source>
</evidence>